<proteinExistence type="inferred from homology"/>
<comment type="similarity">
    <text evidence="2 7">Belongs to the PhoU family.</text>
</comment>
<name>A0A9D2S3Z5_9FIRM</name>
<reference evidence="9" key="2">
    <citation type="submission" date="2021-04" db="EMBL/GenBank/DDBJ databases">
        <authorList>
            <person name="Gilroy R."/>
        </authorList>
    </citation>
    <scope>NUCLEOTIDE SEQUENCE</scope>
    <source>
        <strain evidence="9">CHK189-11263</strain>
    </source>
</reference>
<evidence type="ECO:0000256" key="2">
    <source>
        <dbReference type="ARBA" id="ARBA00008107"/>
    </source>
</evidence>
<dbReference type="PANTHER" id="PTHR42930">
    <property type="entry name" value="PHOSPHATE-SPECIFIC TRANSPORT SYSTEM ACCESSORY PROTEIN PHOU"/>
    <property type="match status" value="1"/>
</dbReference>
<protein>
    <recommendedName>
        <fullName evidence="7">Phosphate-specific transport system accessory protein PhoU</fullName>
    </recommendedName>
</protein>
<feature type="domain" description="PhoU" evidence="8">
    <location>
        <begin position="18"/>
        <end position="103"/>
    </location>
</feature>
<evidence type="ECO:0000313" key="10">
    <source>
        <dbReference type="Proteomes" id="UP000824208"/>
    </source>
</evidence>
<dbReference type="GO" id="GO:0006817">
    <property type="term" value="P:phosphate ion transport"/>
    <property type="evidence" value="ECO:0007669"/>
    <property type="project" value="UniProtKB-KW"/>
</dbReference>
<evidence type="ECO:0000256" key="3">
    <source>
        <dbReference type="ARBA" id="ARBA00011738"/>
    </source>
</evidence>
<evidence type="ECO:0000256" key="7">
    <source>
        <dbReference type="PIRNR" id="PIRNR003107"/>
    </source>
</evidence>
<reference evidence="9" key="1">
    <citation type="journal article" date="2021" name="PeerJ">
        <title>Extensive microbial diversity within the chicken gut microbiome revealed by metagenomics and culture.</title>
        <authorList>
            <person name="Gilroy R."/>
            <person name="Ravi A."/>
            <person name="Getino M."/>
            <person name="Pursley I."/>
            <person name="Horton D.L."/>
            <person name="Alikhan N.F."/>
            <person name="Baker D."/>
            <person name="Gharbi K."/>
            <person name="Hall N."/>
            <person name="Watson M."/>
            <person name="Adriaenssens E.M."/>
            <person name="Foster-Nyarko E."/>
            <person name="Jarju S."/>
            <person name="Secka A."/>
            <person name="Antonio M."/>
            <person name="Oren A."/>
            <person name="Chaudhuri R.R."/>
            <person name="La Ragione R."/>
            <person name="Hildebrand F."/>
            <person name="Pallen M.J."/>
        </authorList>
    </citation>
    <scope>NUCLEOTIDE SEQUENCE</scope>
    <source>
        <strain evidence="9">CHK189-11263</strain>
    </source>
</reference>
<dbReference type="PANTHER" id="PTHR42930:SF3">
    <property type="entry name" value="PHOSPHATE-SPECIFIC TRANSPORT SYSTEM ACCESSORY PROTEIN PHOU"/>
    <property type="match status" value="1"/>
</dbReference>
<evidence type="ECO:0000256" key="4">
    <source>
        <dbReference type="ARBA" id="ARBA00022448"/>
    </source>
</evidence>
<evidence type="ECO:0000256" key="6">
    <source>
        <dbReference type="ARBA" id="ARBA00022592"/>
    </source>
</evidence>
<sequence length="217" mass="24206">MRKTFDAELHELGAEMIDMAAAAEDAIDLVTASLTSPDRRQARQALDLTRSMDQMERDIENRCLRLLLQQQPVARDLRTISAALKMVTDLERIGDQCANIAEISMLLAQNPTHSGDMSNIRTMSQKAGYMVKRAIFAYVNRDADAANEVVGLDDEVDELFLKEKSELVDLILNNREAADQAIDQIIIAKYLERISDHAVNIAQWAIYCVTGTLPTPA</sequence>
<comment type="caution">
    <text evidence="9">The sequence shown here is derived from an EMBL/GenBank/DDBJ whole genome shotgun (WGS) entry which is preliminary data.</text>
</comment>
<dbReference type="FunFam" id="1.20.58.220:FF:000004">
    <property type="entry name" value="Phosphate-specific transport system accessory protein PhoU"/>
    <property type="match status" value="1"/>
</dbReference>
<dbReference type="GO" id="GO:0005737">
    <property type="term" value="C:cytoplasm"/>
    <property type="evidence" value="ECO:0007669"/>
    <property type="project" value="UniProtKB-SubCell"/>
</dbReference>
<gene>
    <name evidence="9" type="primary">phoU</name>
    <name evidence="9" type="ORF">H9714_00790</name>
</gene>
<accession>A0A9D2S3Z5</accession>
<organism evidence="9 10">
    <name type="scientific">Candidatus Flavonifractor intestinipullorum</name>
    <dbReference type="NCBI Taxonomy" id="2838587"/>
    <lineage>
        <taxon>Bacteria</taxon>
        <taxon>Bacillati</taxon>
        <taxon>Bacillota</taxon>
        <taxon>Clostridia</taxon>
        <taxon>Eubacteriales</taxon>
        <taxon>Oscillospiraceae</taxon>
        <taxon>Flavonifractor</taxon>
    </lineage>
</organism>
<evidence type="ECO:0000259" key="8">
    <source>
        <dbReference type="Pfam" id="PF01895"/>
    </source>
</evidence>
<keyword evidence="5 7" id="KW-0963">Cytoplasm</keyword>
<dbReference type="Gene3D" id="1.20.58.220">
    <property type="entry name" value="Phosphate transport system protein phou homolog 2, domain 2"/>
    <property type="match status" value="1"/>
</dbReference>
<dbReference type="InterPro" id="IPR038078">
    <property type="entry name" value="PhoU-like_sf"/>
</dbReference>
<evidence type="ECO:0000256" key="5">
    <source>
        <dbReference type="ARBA" id="ARBA00022490"/>
    </source>
</evidence>
<dbReference type="PIRSF" id="PIRSF003107">
    <property type="entry name" value="PhoU"/>
    <property type="match status" value="1"/>
</dbReference>
<dbReference type="InterPro" id="IPR026022">
    <property type="entry name" value="PhoU_dom"/>
</dbReference>
<feature type="domain" description="PhoU" evidence="8">
    <location>
        <begin position="120"/>
        <end position="205"/>
    </location>
</feature>
<dbReference type="EMBL" id="DWYC01000006">
    <property type="protein sequence ID" value="HJB56068.1"/>
    <property type="molecule type" value="Genomic_DNA"/>
</dbReference>
<dbReference type="NCBIfam" id="TIGR02135">
    <property type="entry name" value="phoU_full"/>
    <property type="match status" value="1"/>
</dbReference>
<keyword evidence="6 7" id="KW-0592">Phosphate transport</keyword>
<dbReference type="AlphaFoldDB" id="A0A9D2S3Z5"/>
<dbReference type="Proteomes" id="UP000824208">
    <property type="component" value="Unassembled WGS sequence"/>
</dbReference>
<comment type="function">
    <text evidence="7">Plays a role in the regulation of phosphate uptake.</text>
</comment>
<dbReference type="Pfam" id="PF01895">
    <property type="entry name" value="PhoU"/>
    <property type="match status" value="2"/>
</dbReference>
<keyword evidence="4 7" id="KW-0813">Transport</keyword>
<dbReference type="InterPro" id="IPR028366">
    <property type="entry name" value="PhoU"/>
</dbReference>
<comment type="subcellular location">
    <subcellularLocation>
        <location evidence="1 7">Cytoplasm</location>
    </subcellularLocation>
</comment>
<evidence type="ECO:0000256" key="1">
    <source>
        <dbReference type="ARBA" id="ARBA00004496"/>
    </source>
</evidence>
<dbReference type="GO" id="GO:0045936">
    <property type="term" value="P:negative regulation of phosphate metabolic process"/>
    <property type="evidence" value="ECO:0007669"/>
    <property type="project" value="InterPro"/>
</dbReference>
<evidence type="ECO:0000313" key="9">
    <source>
        <dbReference type="EMBL" id="HJB56068.1"/>
    </source>
</evidence>
<comment type="subunit">
    <text evidence="3 7">Homodimer.</text>
</comment>
<dbReference type="SUPFAM" id="SSF109755">
    <property type="entry name" value="PhoU-like"/>
    <property type="match status" value="1"/>
</dbReference>
<dbReference type="GO" id="GO:0030643">
    <property type="term" value="P:intracellular phosphate ion homeostasis"/>
    <property type="evidence" value="ECO:0007669"/>
    <property type="project" value="InterPro"/>
</dbReference>